<organism evidence="1 2">
    <name type="scientific">Ancylobacter novellus</name>
    <name type="common">Thiobacillus novellus</name>
    <dbReference type="NCBI Taxonomy" id="921"/>
    <lineage>
        <taxon>Bacteria</taxon>
        <taxon>Pseudomonadati</taxon>
        <taxon>Pseudomonadota</taxon>
        <taxon>Alphaproteobacteria</taxon>
        <taxon>Hyphomicrobiales</taxon>
        <taxon>Xanthobacteraceae</taxon>
        <taxon>Ancylobacter</taxon>
    </lineage>
</organism>
<reference evidence="1 2" key="1">
    <citation type="submission" date="2017-08" db="EMBL/GenBank/DDBJ databases">
        <title>Infants hospitalized years apart are colonized by the same room-sourced microbial strains.</title>
        <authorList>
            <person name="Brooks B."/>
            <person name="Olm M.R."/>
            <person name="Firek B.A."/>
            <person name="Baker R."/>
            <person name="Thomas B.C."/>
            <person name="Morowitz M.J."/>
            <person name="Banfield J.F."/>
        </authorList>
    </citation>
    <scope>NUCLEOTIDE SEQUENCE [LARGE SCALE GENOMIC DNA]</scope>
    <source>
        <strain evidence="1">S2_005_003_R2_43</strain>
    </source>
</reference>
<evidence type="ECO:0000313" key="2">
    <source>
        <dbReference type="Proteomes" id="UP000249577"/>
    </source>
</evidence>
<sequence length="70" mass="7752">MSAPVEEATPEMIEAIAKQLFRAENPPSRLWDGKLFVQAGLPTEGYLFASEDEKAAFRRRAREALSGDPS</sequence>
<accession>A0A2W5KJC0</accession>
<dbReference type="EMBL" id="QFPN01000003">
    <property type="protein sequence ID" value="PZQ17022.1"/>
    <property type="molecule type" value="Genomic_DNA"/>
</dbReference>
<comment type="caution">
    <text evidence="1">The sequence shown here is derived from an EMBL/GenBank/DDBJ whole genome shotgun (WGS) entry which is preliminary data.</text>
</comment>
<evidence type="ECO:0000313" key="1">
    <source>
        <dbReference type="EMBL" id="PZQ17022.1"/>
    </source>
</evidence>
<dbReference type="AlphaFoldDB" id="A0A2W5KJC0"/>
<name>A0A2W5KJC0_ANCNO</name>
<gene>
    <name evidence="1" type="ORF">DI565_06450</name>
</gene>
<proteinExistence type="predicted"/>
<dbReference type="Proteomes" id="UP000249577">
    <property type="component" value="Unassembled WGS sequence"/>
</dbReference>
<protein>
    <submittedName>
        <fullName evidence="1">Uncharacterized protein</fullName>
    </submittedName>
</protein>